<sequence length="315" mass="33335">MSSTGKYLKKLMLSGALVAGLFLSAAQPALAQSSDDVYRVEEFRVSGQVSLEVRTSGGSISVVGSNEDEVIVEMYVRKRGDYVEPGDADLDDYEIEIAQDGNNVRAIVERRSGSWNWNNDGYSISFVVYAPEETRSRLKTSGGSLTVRNLSGSQELKTSGGSITAEGIRGKMILKTSGGSINMTEVQGDVEANTSGGTIRAETIVGNLDAKTSGGSIRLSGIEGNVDAKTSGGSINAEILAPSDYIELKTSGGSITIRVPQENGYNLDLDGNRVYVDLNNFSGQAEKDEINGTMNGGGTLIEAKTSGGSIRLEYL</sequence>
<evidence type="ECO:0000313" key="3">
    <source>
        <dbReference type="EMBL" id="MCP9291260.1"/>
    </source>
</evidence>
<dbReference type="PANTHER" id="PTHR34094">
    <property type="match status" value="1"/>
</dbReference>
<reference evidence="3" key="1">
    <citation type="submission" date="2022-06" db="EMBL/GenBank/DDBJ databases">
        <title>Gracilimonas sp. CAU 1638 isolated from sea sediment.</title>
        <authorList>
            <person name="Kim W."/>
        </authorList>
    </citation>
    <scope>NUCLEOTIDE SEQUENCE</scope>
    <source>
        <strain evidence="3">CAU 1638</strain>
    </source>
</reference>
<gene>
    <name evidence="3" type="ORF">NM125_06665</name>
</gene>
<dbReference type="RefSeq" id="WP_255134046.1">
    <property type="nucleotide sequence ID" value="NZ_CP175953.1"/>
</dbReference>
<dbReference type="PANTHER" id="PTHR34094:SF1">
    <property type="entry name" value="PROTEIN FAM185A"/>
    <property type="match status" value="1"/>
</dbReference>
<keyword evidence="1" id="KW-0732">Signal</keyword>
<keyword evidence="4" id="KW-1185">Reference proteome</keyword>
<protein>
    <submittedName>
        <fullName evidence="3">DUF4097 domain-containing protein</fullName>
    </submittedName>
</protein>
<dbReference type="EMBL" id="JANDBC010000001">
    <property type="protein sequence ID" value="MCP9291260.1"/>
    <property type="molecule type" value="Genomic_DNA"/>
</dbReference>
<evidence type="ECO:0000313" key="4">
    <source>
        <dbReference type="Proteomes" id="UP001139125"/>
    </source>
</evidence>
<dbReference type="Pfam" id="PF13349">
    <property type="entry name" value="DUF4097"/>
    <property type="match status" value="1"/>
</dbReference>
<proteinExistence type="predicted"/>
<dbReference type="Proteomes" id="UP001139125">
    <property type="component" value="Unassembled WGS sequence"/>
</dbReference>
<dbReference type="InterPro" id="IPR025164">
    <property type="entry name" value="Toastrack_DUF4097"/>
</dbReference>
<name>A0A9X2L2X2_9BACT</name>
<organism evidence="3 4">
    <name type="scientific">Gracilimonas sediminicola</name>
    <dbReference type="NCBI Taxonomy" id="2952158"/>
    <lineage>
        <taxon>Bacteria</taxon>
        <taxon>Pseudomonadati</taxon>
        <taxon>Balneolota</taxon>
        <taxon>Balneolia</taxon>
        <taxon>Balneolales</taxon>
        <taxon>Balneolaceae</taxon>
        <taxon>Gracilimonas</taxon>
    </lineage>
</organism>
<feature type="signal peptide" evidence="1">
    <location>
        <begin position="1"/>
        <end position="31"/>
    </location>
</feature>
<feature type="domain" description="DUF4097" evidence="2">
    <location>
        <begin position="99"/>
        <end position="312"/>
    </location>
</feature>
<accession>A0A9X2L2X2</accession>
<evidence type="ECO:0000256" key="1">
    <source>
        <dbReference type="SAM" id="SignalP"/>
    </source>
</evidence>
<dbReference type="AlphaFoldDB" id="A0A9X2L2X2"/>
<evidence type="ECO:0000259" key="2">
    <source>
        <dbReference type="Pfam" id="PF13349"/>
    </source>
</evidence>
<feature type="chain" id="PRO_5040718027" evidence="1">
    <location>
        <begin position="32"/>
        <end position="315"/>
    </location>
</feature>
<comment type="caution">
    <text evidence="3">The sequence shown here is derived from an EMBL/GenBank/DDBJ whole genome shotgun (WGS) entry which is preliminary data.</text>
</comment>